<name>A0ABT2I129_9SPHN</name>
<dbReference type="EMBL" id="JANZXA010000001">
    <property type="protein sequence ID" value="MCT2398510.1"/>
    <property type="molecule type" value="Genomic_DNA"/>
</dbReference>
<reference evidence="1" key="1">
    <citation type="submission" date="2022-09" db="EMBL/GenBank/DDBJ databases">
        <title>Novosphingobium sp. Nov., a polycyclic aromatic hydrocarbon-degrading bacterium isolated form mangrove sediments in HongKong.</title>
        <authorList>
            <person name="Hu Z."/>
        </authorList>
    </citation>
    <scope>NUCLEOTIDE SEQUENCE</scope>
    <source>
        <strain evidence="1">HK4-1</strain>
    </source>
</reference>
<protein>
    <submittedName>
        <fullName evidence="1">DUF3297 family protein</fullName>
    </submittedName>
</protein>
<keyword evidence="2" id="KW-1185">Reference proteome</keyword>
<organism evidence="1 2">
    <name type="scientific">Novosphingobium mangrovi</name>
    <name type="common">ex Huang et al. 2023</name>
    <dbReference type="NCBI Taxonomy" id="2976432"/>
    <lineage>
        <taxon>Bacteria</taxon>
        <taxon>Pseudomonadati</taxon>
        <taxon>Pseudomonadota</taxon>
        <taxon>Alphaproteobacteria</taxon>
        <taxon>Sphingomonadales</taxon>
        <taxon>Sphingomonadaceae</taxon>
        <taxon>Novosphingobium</taxon>
    </lineage>
</organism>
<dbReference type="Proteomes" id="UP001165583">
    <property type="component" value="Unassembled WGS sequence"/>
</dbReference>
<sequence length="88" mass="10446">MGYPETPPERLSNDPTHPDYHPCLVRVGIRFDGSVRSDVCRYDIKRGLIVIRSGKMHFGEVEPFWRWDESRQERRARERFDQTRGARA</sequence>
<accession>A0ABT2I129</accession>
<proteinExistence type="predicted"/>
<dbReference type="RefSeq" id="WP_260043673.1">
    <property type="nucleotide sequence ID" value="NZ_JANZXA010000001.1"/>
</dbReference>
<evidence type="ECO:0000313" key="1">
    <source>
        <dbReference type="EMBL" id="MCT2398510.1"/>
    </source>
</evidence>
<gene>
    <name evidence="1" type="ORF">NZK81_03010</name>
</gene>
<comment type="caution">
    <text evidence="1">The sequence shown here is derived from an EMBL/GenBank/DDBJ whole genome shotgun (WGS) entry which is preliminary data.</text>
</comment>
<evidence type="ECO:0000313" key="2">
    <source>
        <dbReference type="Proteomes" id="UP001165583"/>
    </source>
</evidence>